<dbReference type="Proteomes" id="UP001225034">
    <property type="component" value="Unassembled WGS sequence"/>
</dbReference>
<comment type="caution">
    <text evidence="1">The sequence shown here is derived from an EMBL/GenBank/DDBJ whole genome shotgun (WGS) entry which is preliminary data.</text>
</comment>
<keyword evidence="2" id="KW-1185">Reference proteome</keyword>
<evidence type="ECO:0000313" key="2">
    <source>
        <dbReference type="Proteomes" id="UP001225034"/>
    </source>
</evidence>
<reference evidence="1 2" key="1">
    <citation type="submission" date="2023-07" db="EMBL/GenBank/DDBJ databases">
        <title>Genomic Encyclopedia of Type Strains, Phase IV (KMG-IV): sequencing the most valuable type-strain genomes for metagenomic binning, comparative biology and taxonomic classification.</title>
        <authorList>
            <person name="Goeker M."/>
        </authorList>
    </citation>
    <scope>NUCLEOTIDE SEQUENCE [LARGE SCALE GENOMIC DNA]</scope>
    <source>
        <strain evidence="1 2">DSM 19154</strain>
    </source>
</reference>
<name>A0ABT9YKA2_9BACI</name>
<sequence>MLLRIKLLIKVLKDVRAVGPVGKGLCCRTDQNLKKINLLELTFLGLVLEQLLI</sequence>
<gene>
    <name evidence="1" type="ORF">J2S05_003107</name>
</gene>
<accession>A0ABT9YKA2</accession>
<proteinExistence type="predicted"/>
<protein>
    <submittedName>
        <fullName evidence="1">Uncharacterized protein</fullName>
    </submittedName>
</protein>
<dbReference type="EMBL" id="JAUSUA010000005">
    <property type="protein sequence ID" value="MDQ0208296.1"/>
    <property type="molecule type" value="Genomic_DNA"/>
</dbReference>
<organism evidence="1 2">
    <name type="scientific">Alkalicoccobacillus murimartini</name>
    <dbReference type="NCBI Taxonomy" id="171685"/>
    <lineage>
        <taxon>Bacteria</taxon>
        <taxon>Bacillati</taxon>
        <taxon>Bacillota</taxon>
        <taxon>Bacilli</taxon>
        <taxon>Bacillales</taxon>
        <taxon>Bacillaceae</taxon>
        <taxon>Alkalicoccobacillus</taxon>
    </lineage>
</organism>
<evidence type="ECO:0000313" key="1">
    <source>
        <dbReference type="EMBL" id="MDQ0208296.1"/>
    </source>
</evidence>